<dbReference type="Gene3D" id="2.80.10.50">
    <property type="match status" value="2"/>
</dbReference>
<feature type="compositionally biased region" description="Basic and acidic residues" evidence="1">
    <location>
        <begin position="1"/>
        <end position="11"/>
    </location>
</feature>
<name>A0ABW3Y9E6_9ACTN</name>
<dbReference type="InterPro" id="IPR035992">
    <property type="entry name" value="Ricin_B-like_lectins"/>
</dbReference>
<feature type="region of interest" description="Disordered" evidence="1">
    <location>
        <begin position="96"/>
        <end position="164"/>
    </location>
</feature>
<evidence type="ECO:0000259" key="3">
    <source>
        <dbReference type="SMART" id="SM00458"/>
    </source>
</evidence>
<dbReference type="SMART" id="SM00458">
    <property type="entry name" value="RICIN"/>
    <property type="match status" value="1"/>
</dbReference>
<dbReference type="EMBL" id="JBHTMP010000005">
    <property type="protein sequence ID" value="MFD1320443.1"/>
    <property type="molecule type" value="Genomic_DNA"/>
</dbReference>
<evidence type="ECO:0000313" key="4">
    <source>
        <dbReference type="EMBL" id="MFD1320443.1"/>
    </source>
</evidence>
<feature type="region of interest" description="Disordered" evidence="1">
    <location>
        <begin position="1"/>
        <end position="60"/>
    </location>
</feature>
<keyword evidence="5" id="KW-1185">Reference proteome</keyword>
<feature type="compositionally biased region" description="Low complexity" evidence="1">
    <location>
        <begin position="114"/>
        <end position="136"/>
    </location>
</feature>
<keyword evidence="2" id="KW-0472">Membrane</keyword>
<comment type="caution">
    <text evidence="4">The sequence shown here is derived from an EMBL/GenBank/DDBJ whole genome shotgun (WGS) entry which is preliminary data.</text>
</comment>
<feature type="domain" description="Ricin B lectin" evidence="3">
    <location>
        <begin position="159"/>
        <end position="284"/>
    </location>
</feature>
<organism evidence="4 5">
    <name type="scientific">Micromonospora sonneratiae</name>
    <dbReference type="NCBI Taxonomy" id="1184706"/>
    <lineage>
        <taxon>Bacteria</taxon>
        <taxon>Bacillati</taxon>
        <taxon>Actinomycetota</taxon>
        <taxon>Actinomycetes</taxon>
        <taxon>Micromonosporales</taxon>
        <taxon>Micromonosporaceae</taxon>
        <taxon>Micromonospora</taxon>
    </lineage>
</organism>
<evidence type="ECO:0000313" key="5">
    <source>
        <dbReference type="Proteomes" id="UP001597260"/>
    </source>
</evidence>
<dbReference type="CDD" id="cd00161">
    <property type="entry name" value="beta-trefoil_Ricin-like"/>
    <property type="match status" value="1"/>
</dbReference>
<feature type="compositionally biased region" description="Polar residues" evidence="1">
    <location>
        <begin position="150"/>
        <end position="160"/>
    </location>
</feature>
<dbReference type="SUPFAM" id="SSF50370">
    <property type="entry name" value="Ricin B-like lectins"/>
    <property type="match status" value="1"/>
</dbReference>
<proteinExistence type="predicted"/>
<dbReference type="Pfam" id="PF00652">
    <property type="entry name" value="Ricin_B_lectin"/>
    <property type="match status" value="1"/>
</dbReference>
<keyword evidence="2" id="KW-1133">Transmembrane helix</keyword>
<reference evidence="5" key="1">
    <citation type="journal article" date="2019" name="Int. J. Syst. Evol. Microbiol.">
        <title>The Global Catalogue of Microorganisms (GCM) 10K type strain sequencing project: providing services to taxonomists for standard genome sequencing and annotation.</title>
        <authorList>
            <consortium name="The Broad Institute Genomics Platform"/>
            <consortium name="The Broad Institute Genome Sequencing Center for Infectious Disease"/>
            <person name="Wu L."/>
            <person name="Ma J."/>
        </authorList>
    </citation>
    <scope>NUCLEOTIDE SEQUENCE [LARGE SCALE GENOMIC DNA]</scope>
    <source>
        <strain evidence="5">JCM 31037</strain>
    </source>
</reference>
<dbReference type="Proteomes" id="UP001597260">
    <property type="component" value="Unassembled WGS sequence"/>
</dbReference>
<protein>
    <submittedName>
        <fullName evidence="4">Ricin-type beta-trefoil lectin domain protein</fullName>
    </submittedName>
</protein>
<dbReference type="PROSITE" id="PS50231">
    <property type="entry name" value="RICIN_B_LECTIN"/>
    <property type="match status" value="1"/>
</dbReference>
<gene>
    <name evidence="4" type="ORF">ACFQ4H_04980</name>
</gene>
<keyword evidence="2" id="KW-0812">Transmembrane</keyword>
<dbReference type="InterPro" id="IPR000772">
    <property type="entry name" value="Ricin_B_lectin"/>
</dbReference>
<sequence length="284" mass="29334">MSADDSARPNEPHSTTMPAVDPWAESDPAITGLAGQGTAPGVPSDPAASTTDPAPPATRRRWARPARLATIGVCGCLLAGLLVVALPLLRSNGADDGQANTSAEQTVTGAPSVPAGMPGMPSAPAGTSSPTASAGSEPERETTAGPKPTRSGSSKTTNQPLRLGQLVNGGSGKCLTGGGSGVSLVLRSCNKSLYQRWEFWPDGTIRAGGLCLDLPYGRTDNLTKVSMFDCNGAQGQQFHLNDADDLTSRRAGKCLDAYDGRTTDGTPIVLWPCMGQPNQSWYLK</sequence>
<accession>A0ABW3Y9E6</accession>
<dbReference type="RefSeq" id="WP_377567436.1">
    <property type="nucleotide sequence ID" value="NZ_JBHTMP010000005.1"/>
</dbReference>
<evidence type="ECO:0000256" key="2">
    <source>
        <dbReference type="SAM" id="Phobius"/>
    </source>
</evidence>
<feature type="compositionally biased region" description="Polar residues" evidence="1">
    <location>
        <begin position="98"/>
        <end position="109"/>
    </location>
</feature>
<evidence type="ECO:0000256" key="1">
    <source>
        <dbReference type="SAM" id="MobiDB-lite"/>
    </source>
</evidence>
<feature type="transmembrane region" description="Helical" evidence="2">
    <location>
        <begin position="68"/>
        <end position="89"/>
    </location>
</feature>